<name>A0A455ZCH3_9FLAO</name>
<dbReference type="EMBL" id="BK010591">
    <property type="protein sequence ID" value="DAC74512.1"/>
    <property type="molecule type" value="Genomic_DNA"/>
</dbReference>
<reference evidence="1" key="6">
    <citation type="journal article" date="2017" name="Nat. Commun.">
        <title>Evolutionary dynamics and genomic features of the Elizabethkingia anophelis 2015 to 2016 Wisconsin outbreak strain.</title>
        <authorList>
            <person name="Perrin A."/>
            <person name="Larsonneur E."/>
            <person name="Nicholson A.C."/>
            <person name="Edwards D.J."/>
            <person name="Gundlach K.M."/>
            <person name="Whitney A.M."/>
            <person name="Gulvik C.A."/>
            <person name="Bell M.E."/>
            <person name="Rendueles O."/>
            <person name="Cury J."/>
            <person name="Hugon P."/>
            <person name="Clermont D."/>
            <person name="Enouf V."/>
            <person name="Loparev V."/>
            <person name="Juieng P."/>
            <person name="Monson T."/>
            <person name="Warshauer D."/>
            <person name="Elbadawi L.I."/>
            <person name="Walters M.S."/>
            <person name="Crist M.B."/>
            <person name="Noble-Wang J."/>
            <person name="Borlaug G."/>
            <person name="Rocha E.P.C."/>
            <person name="Criscuolo A."/>
            <person name="Touchon M."/>
            <person name="Davis J.P."/>
            <person name="Holt K.E."/>
            <person name="McQuiston J.R."/>
            <person name="Brisse S."/>
        </authorList>
    </citation>
    <scope>NUCLEOTIDE SEQUENCE</scope>
</reference>
<reference evidence="1" key="3">
    <citation type="journal article" date="2016" name="Genome Announc.">
        <title>Complete Genome Sequences of Four Strains from the 2015-2016 Elizabethkingia anophelis Outbreak.</title>
        <authorList>
            <person name="Nicholson A.C."/>
            <person name="Whitney A.M."/>
            <person name="Emery B.D."/>
            <person name="Bell M.E."/>
            <person name="Gartin J.T."/>
            <person name="Humrighouse B.W."/>
            <person name="Loparev V.N."/>
            <person name="Batra D."/>
            <person name="Sheth M."/>
            <person name="Rowe L.A."/>
            <person name="Juieng P."/>
            <person name="Knipe K."/>
            <person name="Gulvik C."/>
            <person name="McQuiston J.R."/>
        </authorList>
    </citation>
    <scope>NUCLEOTIDE SEQUENCE</scope>
</reference>
<reference evidence="1" key="4">
    <citation type="journal article" date="2016" name="Sci. Rep.">
        <title>Genomic epidemiology and global diversity of the emerging bacterial pathogen Elizabethkingia anophelis.</title>
        <authorList>
            <person name="Breurec S."/>
            <person name="Criscuolo A."/>
            <person name="Diancourt L."/>
            <person name="Rendueles O."/>
            <person name="Vandenbogaert M."/>
            <person name="Passet V."/>
            <person name="Caro V."/>
            <person name="Rocha E.P."/>
            <person name="Touchon M."/>
            <person name="Brisse S."/>
        </authorList>
    </citation>
    <scope>NUCLEOTIDE SEQUENCE</scope>
</reference>
<dbReference type="AlphaFoldDB" id="A0A455ZCH3"/>
<sequence length="53" mass="6012">MIAKAHLPLSYSLTVKELFRLLLKQPFEKCPTYATTIYSIFKIPGKVALKATQ</sequence>
<evidence type="ECO:0000313" key="1">
    <source>
        <dbReference type="EMBL" id="DAC74512.1"/>
    </source>
</evidence>
<reference evidence="1" key="5">
    <citation type="journal article" date="2017" name="Genome Announc.">
        <title>Complete Circularized Genome Sequences of Four Strains of Elizabethkingia anophelis, Including Two Novel Strains Isolated from Wild-Caught Anopheles sinensis.</title>
        <authorList>
            <person name="Pei D."/>
            <person name="Nicholson A.C."/>
            <person name="Jiang J."/>
            <person name="Chen H."/>
            <person name="Whitney A.M."/>
            <person name="Villarma A."/>
            <person name="Bell M."/>
            <person name="Humrighouse B."/>
            <person name="Rowe L.A."/>
            <person name="Sheth M."/>
            <person name="Batra D."/>
            <person name="Juieng P."/>
            <person name="Loparev V.N."/>
            <person name="McQuiston J.R."/>
            <person name="Lan Y."/>
            <person name="Ma Y."/>
            <person name="Xu J."/>
        </authorList>
    </citation>
    <scope>NUCLEOTIDE SEQUENCE</scope>
</reference>
<accession>A0A455ZCH3</accession>
<organism evidence="1">
    <name type="scientific">Elizabethkingia anophelis</name>
    <dbReference type="NCBI Taxonomy" id="1117645"/>
    <lineage>
        <taxon>Bacteria</taxon>
        <taxon>Pseudomonadati</taxon>
        <taxon>Bacteroidota</taxon>
        <taxon>Flavobacteriia</taxon>
        <taxon>Flavobacteriales</taxon>
        <taxon>Weeksellaceae</taxon>
        <taxon>Elizabethkingia</taxon>
    </lineage>
</organism>
<reference evidence="1" key="1">
    <citation type="journal article" date="2014" name="Genome Biol. Evol.">
        <title>Comparative genomic analysis of malaria mosquito vector-associated novel pathogen Elizabethkingia anophelis.</title>
        <authorList>
            <person name="Teo J."/>
            <person name="Tan S.Y."/>
            <person name="Liu Y."/>
            <person name="Tay M."/>
            <person name="Ding Y."/>
            <person name="Li Y."/>
            <person name="Kjelleberg S."/>
            <person name="Givskov M."/>
            <person name="Lin R.T."/>
            <person name="Yang L."/>
        </authorList>
    </citation>
    <scope>NUCLEOTIDE SEQUENCE</scope>
</reference>
<proteinExistence type="predicted"/>
<reference evidence="1" key="2">
    <citation type="journal article" date="2014" name="PLoS ONE">
        <title>Insights from the genome annotation of Elizabethkingia anophelis from the malaria vector Anopheles gambiae.</title>
        <authorList>
            <person name="Kukutla P."/>
            <person name="Lindberg B.G."/>
            <person name="Pei D."/>
            <person name="Rayl M."/>
            <person name="Yu W."/>
            <person name="Steritz M."/>
            <person name="Faye I."/>
            <person name="Xu J."/>
        </authorList>
    </citation>
    <scope>NUCLEOTIDE SEQUENCE</scope>
</reference>
<reference evidence="1" key="8">
    <citation type="journal article" date="2018" name="J. ISSAAS">
        <title>In Silico Identification of Three Types of Integrative and Conjugative Elements (ICEs) in Elizabethkingia anophelis Strains Isolated from Around the World.</title>
        <authorList>
            <person name="Xu J."/>
            <person name="Pei D."/>
            <person name="Nicholson A."/>
            <person name="Lan Y."/>
            <person name="Xia Q."/>
        </authorList>
    </citation>
    <scope>NUCLEOTIDE SEQUENCE</scope>
</reference>
<protein>
    <submittedName>
        <fullName evidence="1">Uncharacterized protein</fullName>
    </submittedName>
</protein>
<reference evidence="1" key="7">
    <citation type="journal article" date="2017" name="Sci. Rep.">
        <title>Genomic features, phylogenetic relationships, and comparative genomics of Elizabethkingia anophelis strain EM361-97 isolated in Taiwan.</title>
        <authorList>
            <person name="Lin J.N."/>
            <person name="Lai C.H."/>
            <person name="Yang C.H."/>
            <person name="Huang Y.H."/>
            <person name="Lin H.H."/>
        </authorList>
    </citation>
    <scope>NUCLEOTIDE SEQUENCE</scope>
</reference>